<feature type="site" description="Interaction with DNA" evidence="11">
    <location>
        <position position="341"/>
    </location>
</feature>
<dbReference type="GO" id="GO:0004527">
    <property type="term" value="F:exonuclease activity"/>
    <property type="evidence" value="ECO:0007669"/>
    <property type="project" value="UniProtKB-KW"/>
</dbReference>
<comment type="subcellular location">
    <subcellularLocation>
        <location evidence="1">Nucleus</location>
    </subcellularLocation>
</comment>
<protein>
    <submittedName>
        <fullName evidence="12">Tyrosyl-DNA phosphodiesterase 1</fullName>
    </submittedName>
</protein>
<keyword evidence="7" id="KW-0234">DNA repair</keyword>
<dbReference type="EMBL" id="CASHTH010003726">
    <property type="protein sequence ID" value="CAI8048388.1"/>
    <property type="molecule type" value="Genomic_DNA"/>
</dbReference>
<keyword evidence="4" id="KW-0227">DNA damage</keyword>
<evidence type="ECO:0000256" key="4">
    <source>
        <dbReference type="ARBA" id="ARBA00022763"/>
    </source>
</evidence>
<reference evidence="12" key="1">
    <citation type="submission" date="2023-03" db="EMBL/GenBank/DDBJ databases">
        <authorList>
            <person name="Steffen K."/>
            <person name="Cardenas P."/>
        </authorList>
    </citation>
    <scope>NUCLEOTIDE SEQUENCE</scope>
</reference>
<evidence type="ECO:0000256" key="10">
    <source>
        <dbReference type="PIRSR" id="PIRSR610347-2"/>
    </source>
</evidence>
<feature type="binding site" evidence="10">
    <location>
        <position position="71"/>
    </location>
    <ligand>
        <name>substrate</name>
    </ligand>
</feature>
<dbReference type="GO" id="GO:0003690">
    <property type="term" value="F:double-stranded DNA binding"/>
    <property type="evidence" value="ECO:0007669"/>
    <property type="project" value="TreeGrafter"/>
</dbReference>
<gene>
    <name evidence="12" type="ORF">GBAR_LOCUS26697</name>
</gene>
<evidence type="ECO:0000256" key="5">
    <source>
        <dbReference type="ARBA" id="ARBA00022801"/>
    </source>
</evidence>
<evidence type="ECO:0000256" key="7">
    <source>
        <dbReference type="ARBA" id="ARBA00023204"/>
    </source>
</evidence>
<keyword evidence="3" id="KW-0540">Nuclease</keyword>
<proteinExistence type="inferred from homology"/>
<feature type="active site" description="Nucleophile" evidence="9">
    <location>
        <position position="69"/>
    </location>
</feature>
<evidence type="ECO:0000313" key="13">
    <source>
        <dbReference type="Proteomes" id="UP001174909"/>
    </source>
</evidence>
<dbReference type="GO" id="GO:0005634">
    <property type="term" value="C:nucleus"/>
    <property type="evidence" value="ECO:0007669"/>
    <property type="project" value="UniProtKB-SubCell"/>
</dbReference>
<evidence type="ECO:0000256" key="9">
    <source>
        <dbReference type="PIRSR" id="PIRSR610347-1"/>
    </source>
</evidence>
<dbReference type="Pfam" id="PF06087">
    <property type="entry name" value="Tyr-DNA_phospho"/>
    <property type="match status" value="1"/>
</dbReference>
<evidence type="ECO:0000313" key="12">
    <source>
        <dbReference type="EMBL" id="CAI8048388.1"/>
    </source>
</evidence>
<dbReference type="AlphaFoldDB" id="A0AA35THZ5"/>
<accession>A0AA35THZ5</accession>
<evidence type="ECO:0000256" key="2">
    <source>
        <dbReference type="ARBA" id="ARBA00010205"/>
    </source>
</evidence>
<dbReference type="SUPFAM" id="SSF56024">
    <property type="entry name" value="Phospholipase D/nuclease"/>
    <property type="match status" value="2"/>
</dbReference>
<organism evidence="12 13">
    <name type="scientific">Geodia barretti</name>
    <name type="common">Barrett's horny sponge</name>
    <dbReference type="NCBI Taxonomy" id="519541"/>
    <lineage>
        <taxon>Eukaryota</taxon>
        <taxon>Metazoa</taxon>
        <taxon>Porifera</taxon>
        <taxon>Demospongiae</taxon>
        <taxon>Heteroscleromorpha</taxon>
        <taxon>Tetractinellida</taxon>
        <taxon>Astrophorina</taxon>
        <taxon>Geodiidae</taxon>
        <taxon>Geodia</taxon>
    </lineage>
</organism>
<keyword evidence="5" id="KW-0378">Hydrolase</keyword>
<evidence type="ECO:0000256" key="6">
    <source>
        <dbReference type="ARBA" id="ARBA00022839"/>
    </source>
</evidence>
<comment type="similarity">
    <text evidence="2">Belongs to the tyrosyl-DNA phosphodiesterase family.</text>
</comment>
<dbReference type="GO" id="GO:0017005">
    <property type="term" value="F:3'-tyrosyl-DNA phosphodiesterase activity"/>
    <property type="evidence" value="ECO:0007669"/>
    <property type="project" value="TreeGrafter"/>
</dbReference>
<keyword evidence="6" id="KW-0269">Exonuclease</keyword>
<feature type="binding site" evidence="10">
    <location>
        <position position="318"/>
    </location>
    <ligand>
        <name>substrate</name>
    </ligand>
</feature>
<evidence type="ECO:0000256" key="3">
    <source>
        <dbReference type="ARBA" id="ARBA00022722"/>
    </source>
</evidence>
<evidence type="ECO:0000256" key="8">
    <source>
        <dbReference type="ARBA" id="ARBA00023242"/>
    </source>
</evidence>
<dbReference type="PANTHER" id="PTHR12415">
    <property type="entry name" value="TYROSYL-DNA PHOSPHODIESTERASE 1"/>
    <property type="match status" value="1"/>
</dbReference>
<evidence type="ECO:0000256" key="1">
    <source>
        <dbReference type="ARBA" id="ARBA00004123"/>
    </source>
</evidence>
<keyword evidence="8" id="KW-0539">Nucleus</keyword>
<dbReference type="Proteomes" id="UP001174909">
    <property type="component" value="Unassembled WGS sequence"/>
</dbReference>
<dbReference type="GO" id="GO:0006281">
    <property type="term" value="P:DNA repair"/>
    <property type="evidence" value="ECO:0007669"/>
    <property type="project" value="UniProtKB-KW"/>
</dbReference>
<comment type="caution">
    <text evidence="12">The sequence shown here is derived from an EMBL/GenBank/DDBJ whole genome shotgun (WGS) entry which is preliminary data.</text>
</comment>
<sequence length="441" mass="48656">MGDLVCSAQFNYLIDLPWLLQQYPPEKRKCPLLVVHGDQKDANIRKAAAPYPNVTLFKARLEIMFGTHHSKMMLLAYREGLRVVIHTANLIPKDWDQKTQGVWVSPLFPAKSSVTPSKSETVVNGGKETGFKQDLLEYLKAYGGRGLEEWKQRISDHDLSAARVRLIASVPGAHTGGEMNKWGHLKLRKVLSTCSSLPCGATPSDWPVIGQFSSVGSLGPAPSQWLTSEWLTSLSSSSSSSASSSKKPRTLTTQHKMPPLKLIFPSVENVRTSLEGYMAGGSIPYAANTAAKQPYLRDFLHQWRAEETGRTRAAPHVKTYMRVSPDQREAAWILITSCNLSKAAWGALEKKGSQLKIRSYEIGVLFLPSDQETSAGHTSFSVATMHPHGPGAGSSSVPGMGMRLVTPFDLPLTPYTREDQPWVWNARHMKPDSKGNVWTPP</sequence>
<dbReference type="InterPro" id="IPR010347">
    <property type="entry name" value="Tdp1"/>
</dbReference>
<feature type="active site" description="Proton donor/acceptor" evidence="9">
    <location>
        <position position="316"/>
    </location>
</feature>
<evidence type="ECO:0000256" key="11">
    <source>
        <dbReference type="PIRSR" id="PIRSR610347-3"/>
    </source>
</evidence>
<dbReference type="Gene3D" id="3.30.870.10">
    <property type="entry name" value="Endonuclease Chain A"/>
    <property type="match status" value="2"/>
</dbReference>
<dbReference type="PANTHER" id="PTHR12415:SF0">
    <property type="entry name" value="TYROSYL-DNA PHOSPHODIESTERASE 1"/>
    <property type="match status" value="1"/>
</dbReference>
<keyword evidence="13" id="KW-1185">Reference proteome</keyword>
<dbReference type="CDD" id="cd09195">
    <property type="entry name" value="PLDc_mTdp1_2"/>
    <property type="match status" value="1"/>
</dbReference>
<dbReference type="GO" id="GO:0003697">
    <property type="term" value="F:single-stranded DNA binding"/>
    <property type="evidence" value="ECO:0007669"/>
    <property type="project" value="TreeGrafter"/>
</dbReference>
<name>A0AA35THZ5_GEOBA</name>